<dbReference type="EMBL" id="FIZX01000001">
    <property type="protein sequence ID" value="CZF77158.1"/>
    <property type="molecule type" value="Genomic_DNA"/>
</dbReference>
<keyword evidence="7 11" id="KW-0464">Manganese</keyword>
<evidence type="ECO:0000256" key="2">
    <source>
        <dbReference type="ARBA" id="ARBA00022598"/>
    </source>
</evidence>
<sequence length="386" mass="41974">MGNFVQTLSDSVSLIASNESWIEGLATQQLLKTSQLEGMKQVVGMPDLHPGRGYPVGASFFSVGRVYPALVGNDIGCGMSLWQTSLRVAKLNLDKLAKRLDKVEGPLGEDWADDILQLKKARGVESEGFDMALGTIGGGNHFAEFQRIDEVYDAEVFNASGLNTQQLQLLVHSGSRGLGQAILTKHVSEHGHAGLTEVSNALAQYISEHNDAVRWAELNRYLIAQRFLAAVRSDGQCLLDVNHNLVTQVEINSCLGWLHRKGATPSDKGLVMIPGSRSDFSYLVKPRHNGMAAQSLYSLAHGAGRKWQRGTCKGRLDSTFKPKDLLKTALGSRVICGNKELLYDEAPQAYKKGESVINDLVNADLIDVIAKTRPVLTFKTQGGCAS</sequence>
<name>A0A128ER76_9GAMM</name>
<dbReference type="InterPro" id="IPR036025">
    <property type="entry name" value="RtcB-like_sf"/>
</dbReference>
<dbReference type="GO" id="GO:0003972">
    <property type="term" value="F:RNA ligase (ATP) activity"/>
    <property type="evidence" value="ECO:0007669"/>
    <property type="project" value="TreeGrafter"/>
</dbReference>
<dbReference type="AlphaFoldDB" id="A0A128ER76"/>
<dbReference type="RefSeq" id="WP_062660537.1">
    <property type="nucleotide sequence ID" value="NZ_FIZX01000001.1"/>
</dbReference>
<keyword evidence="6 10" id="KW-0342">GTP-binding</keyword>
<evidence type="ECO:0000256" key="1">
    <source>
        <dbReference type="ARBA" id="ARBA00012726"/>
    </source>
</evidence>
<comment type="catalytic activity">
    <reaction evidence="8">
        <text>a 3'-end 3'-phospho-ribonucleotide-RNA + a 5'-end dephospho-ribonucleoside-RNA + GTP = a ribonucleotidyl-ribonucleotide-RNA + GMP + diphosphate</text>
        <dbReference type="Rhea" id="RHEA:68076"/>
        <dbReference type="Rhea" id="RHEA-COMP:10463"/>
        <dbReference type="Rhea" id="RHEA-COMP:13936"/>
        <dbReference type="Rhea" id="RHEA-COMP:17355"/>
        <dbReference type="ChEBI" id="CHEBI:33019"/>
        <dbReference type="ChEBI" id="CHEBI:37565"/>
        <dbReference type="ChEBI" id="CHEBI:58115"/>
        <dbReference type="ChEBI" id="CHEBI:83062"/>
        <dbReference type="ChEBI" id="CHEBI:138284"/>
        <dbReference type="ChEBI" id="CHEBI:173118"/>
        <dbReference type="EC" id="6.5.1.8"/>
    </reaction>
</comment>
<dbReference type="Gene3D" id="3.90.1860.10">
    <property type="entry name" value="tRNA-splicing ligase RtcB"/>
    <property type="match status" value="1"/>
</dbReference>
<dbReference type="GO" id="GO:0046872">
    <property type="term" value="F:metal ion binding"/>
    <property type="evidence" value="ECO:0007669"/>
    <property type="project" value="UniProtKB-KW"/>
</dbReference>
<dbReference type="PANTHER" id="PTHR11118:SF1">
    <property type="entry name" value="RNA-SPLICING LIGASE RTCB HOMOLOG"/>
    <property type="match status" value="1"/>
</dbReference>
<evidence type="ECO:0000256" key="6">
    <source>
        <dbReference type="ARBA" id="ARBA00023134"/>
    </source>
</evidence>
<proteinExistence type="predicted"/>
<evidence type="ECO:0000256" key="8">
    <source>
        <dbReference type="ARBA" id="ARBA00047746"/>
    </source>
</evidence>
<evidence type="ECO:0000256" key="10">
    <source>
        <dbReference type="PIRSR" id="PIRSR601233-2"/>
    </source>
</evidence>
<evidence type="ECO:0000256" key="4">
    <source>
        <dbReference type="ARBA" id="ARBA00022741"/>
    </source>
</evidence>
<feature type="binding site" evidence="11">
    <location>
        <position position="141"/>
    </location>
    <ligand>
        <name>Mn(2+)</name>
        <dbReference type="ChEBI" id="CHEBI:29035"/>
        <label>1</label>
    </ligand>
</feature>
<keyword evidence="4 10" id="KW-0547">Nucleotide-binding</keyword>
<dbReference type="GO" id="GO:0170057">
    <property type="term" value="F:RNA ligase (GTP) activity"/>
    <property type="evidence" value="ECO:0007669"/>
    <property type="project" value="UniProtKB-EC"/>
</dbReference>
<dbReference type="STRING" id="1796497.GCE9029_00044"/>
<evidence type="ECO:0000313" key="12">
    <source>
        <dbReference type="EMBL" id="CZF77158.1"/>
    </source>
</evidence>
<accession>A0A128ER76</accession>
<dbReference type="InterPro" id="IPR017510">
    <property type="entry name" value="RtcB2"/>
</dbReference>
<feature type="binding site" evidence="10">
    <location>
        <position position="281"/>
    </location>
    <ligand>
        <name>GMP</name>
        <dbReference type="ChEBI" id="CHEBI:58115"/>
    </ligand>
</feature>
<feature type="binding site" evidence="10">
    <location>
        <begin position="243"/>
        <end position="244"/>
    </location>
    <ligand>
        <name>GMP</name>
        <dbReference type="ChEBI" id="CHEBI:58115"/>
    </ligand>
</feature>
<gene>
    <name evidence="12" type="primary">rtcB_1</name>
    <name evidence="12" type="ORF">GCE9029_00044</name>
</gene>
<dbReference type="GO" id="GO:0006396">
    <property type="term" value="P:RNA processing"/>
    <property type="evidence" value="ECO:0007669"/>
    <property type="project" value="InterPro"/>
</dbReference>
<feature type="binding site" evidence="10">
    <location>
        <begin position="140"/>
        <end position="144"/>
    </location>
    <ligand>
        <name>GMP</name>
        <dbReference type="ChEBI" id="CHEBI:58115"/>
    </ligand>
</feature>
<dbReference type="Proteomes" id="UP000071641">
    <property type="component" value="Unassembled WGS sequence"/>
</dbReference>
<dbReference type="NCBIfam" id="TIGR03073">
    <property type="entry name" value="release_rtcB"/>
    <property type="match status" value="1"/>
</dbReference>
<feature type="binding site" evidence="10">
    <location>
        <position position="379"/>
    </location>
    <ligand>
        <name>GMP</name>
        <dbReference type="ChEBI" id="CHEBI:58115"/>
    </ligand>
</feature>
<comment type="cofactor">
    <cofactor evidence="11">
        <name>Mn(2+)</name>
        <dbReference type="ChEBI" id="CHEBI:29035"/>
    </cofactor>
    <text evidence="11">Binds 2 manganese ions per subunit.</text>
</comment>
<keyword evidence="3 11" id="KW-0479">Metal-binding</keyword>
<reference evidence="13" key="1">
    <citation type="submission" date="2016-02" db="EMBL/GenBank/DDBJ databases">
        <authorList>
            <person name="Rodrigo-Torres Lidia"/>
            <person name="Arahal R.David."/>
        </authorList>
    </citation>
    <scope>NUCLEOTIDE SEQUENCE [LARGE SCALE GENOMIC DNA]</scope>
    <source>
        <strain evidence="13">CECT 9029</strain>
    </source>
</reference>
<keyword evidence="13" id="KW-1185">Reference proteome</keyword>
<dbReference type="Pfam" id="PF01139">
    <property type="entry name" value="RtcB"/>
    <property type="match status" value="2"/>
</dbReference>
<evidence type="ECO:0000256" key="3">
    <source>
        <dbReference type="ARBA" id="ARBA00022723"/>
    </source>
</evidence>
<dbReference type="GO" id="GO:0042245">
    <property type="term" value="P:RNA repair"/>
    <property type="evidence" value="ECO:0007669"/>
    <property type="project" value="UniProtKB-KW"/>
</dbReference>
<feature type="binding site" evidence="11">
    <location>
        <position position="172"/>
    </location>
    <ligand>
        <name>Mn(2+)</name>
        <dbReference type="ChEBI" id="CHEBI:29035"/>
        <label>2</label>
    </ligand>
</feature>
<evidence type="ECO:0000313" key="13">
    <source>
        <dbReference type="Proteomes" id="UP000071641"/>
    </source>
</evidence>
<dbReference type="InterPro" id="IPR001233">
    <property type="entry name" value="RtcB"/>
</dbReference>
<keyword evidence="5" id="KW-0692">RNA repair</keyword>
<dbReference type="PANTHER" id="PTHR11118">
    <property type="entry name" value="RNA-SPLICING LIGASE RTCB HOMOLOG"/>
    <property type="match status" value="1"/>
</dbReference>
<dbReference type="SUPFAM" id="SSF103365">
    <property type="entry name" value="Hypothetical protein PH1602"/>
    <property type="match status" value="1"/>
</dbReference>
<keyword evidence="2 12" id="KW-0436">Ligase</keyword>
<dbReference type="NCBIfam" id="NF007153">
    <property type="entry name" value="PRK09588.1"/>
    <property type="match status" value="1"/>
</dbReference>
<feature type="active site" description="GMP-histidine intermediate" evidence="9">
    <location>
        <position position="301"/>
    </location>
</feature>
<dbReference type="OrthoDB" id="9802323at2"/>
<evidence type="ECO:0000256" key="9">
    <source>
        <dbReference type="PIRSR" id="PIRSR601233-1"/>
    </source>
</evidence>
<dbReference type="GO" id="GO:0005525">
    <property type="term" value="F:GTP binding"/>
    <property type="evidence" value="ECO:0007669"/>
    <property type="project" value="UniProtKB-KW"/>
</dbReference>
<feature type="binding site" evidence="10">
    <location>
        <begin position="301"/>
        <end position="304"/>
    </location>
    <ligand>
        <name>GMP</name>
        <dbReference type="ChEBI" id="CHEBI:58115"/>
    </ligand>
</feature>
<organism evidence="12 13">
    <name type="scientific">Grimontia celer</name>
    <dbReference type="NCBI Taxonomy" id="1796497"/>
    <lineage>
        <taxon>Bacteria</taxon>
        <taxon>Pseudomonadati</taxon>
        <taxon>Pseudomonadota</taxon>
        <taxon>Gammaproteobacteria</taxon>
        <taxon>Vibrionales</taxon>
        <taxon>Vibrionaceae</taxon>
        <taxon>Grimontia</taxon>
    </lineage>
</organism>
<feature type="binding site" evidence="11">
    <location>
        <position position="74"/>
    </location>
    <ligand>
        <name>Mn(2+)</name>
        <dbReference type="ChEBI" id="CHEBI:29035"/>
        <label>1</label>
    </ligand>
</feature>
<evidence type="ECO:0000256" key="11">
    <source>
        <dbReference type="PIRSR" id="PIRSR601233-3"/>
    </source>
</evidence>
<dbReference type="EC" id="6.5.1.8" evidence="1"/>
<evidence type="ECO:0000256" key="7">
    <source>
        <dbReference type="ARBA" id="ARBA00023211"/>
    </source>
</evidence>
<feature type="binding site" evidence="11">
    <location>
        <position position="243"/>
    </location>
    <ligand>
        <name>Mn(2+)</name>
        <dbReference type="ChEBI" id="CHEBI:29035"/>
        <label>2</label>
    </ligand>
</feature>
<evidence type="ECO:0000256" key="5">
    <source>
        <dbReference type="ARBA" id="ARBA00022800"/>
    </source>
</evidence>
<protein>
    <recommendedName>
        <fullName evidence="1">3'-phosphate/5'-hydroxy nucleic acid ligase</fullName>
        <ecNumber evidence="1">6.5.1.8</ecNumber>
    </recommendedName>
</protein>